<dbReference type="InterPro" id="IPR039760">
    <property type="entry name" value="MOFRL_protein"/>
</dbReference>
<evidence type="ECO:0000313" key="4">
    <source>
        <dbReference type="Proteomes" id="UP001162741"/>
    </source>
</evidence>
<dbReference type="PANTHER" id="PTHR12227">
    <property type="entry name" value="GLYCERATE KINASE"/>
    <property type="match status" value="1"/>
</dbReference>
<dbReference type="Gene3D" id="3.40.1480.10">
    <property type="entry name" value="MOFRL domain"/>
    <property type="match status" value="1"/>
</dbReference>
<dbReference type="Pfam" id="PF13660">
    <property type="entry name" value="DUF4147"/>
    <property type="match status" value="1"/>
</dbReference>
<evidence type="ECO:0000259" key="2">
    <source>
        <dbReference type="Pfam" id="PF13660"/>
    </source>
</evidence>
<keyword evidence="4" id="KW-1185">Reference proteome</keyword>
<gene>
    <name evidence="3" type="ORF">MKQ68_17425</name>
</gene>
<dbReference type="InterPro" id="IPR025286">
    <property type="entry name" value="MOFRL_assoc_dom"/>
</dbReference>
<dbReference type="PANTHER" id="PTHR12227:SF0">
    <property type="entry name" value="GLYCERATE KINASE"/>
    <property type="match status" value="1"/>
</dbReference>
<dbReference type="SUPFAM" id="SSF82544">
    <property type="entry name" value="GckA/TtuD-like"/>
    <property type="match status" value="1"/>
</dbReference>
<dbReference type="EMBL" id="CP107006">
    <property type="protein sequence ID" value="UYQ91870.1"/>
    <property type="molecule type" value="Genomic_DNA"/>
</dbReference>
<evidence type="ECO:0000259" key="1">
    <source>
        <dbReference type="Pfam" id="PF05161"/>
    </source>
</evidence>
<feature type="domain" description="MOFRL-associated" evidence="2">
    <location>
        <begin position="5"/>
        <end position="228"/>
    </location>
</feature>
<reference evidence="3" key="1">
    <citation type="submission" date="2022-10" db="EMBL/GenBank/DDBJ databases">
        <title>Chitinophaga sp. nov., isolated from soil.</title>
        <authorList>
            <person name="Jeon C.O."/>
        </authorList>
    </citation>
    <scope>NUCLEOTIDE SEQUENCE</scope>
    <source>
        <strain evidence="3">R8</strain>
    </source>
</reference>
<dbReference type="InterPro" id="IPR007835">
    <property type="entry name" value="MOFRL"/>
</dbReference>
<feature type="domain" description="MOFRL" evidence="1">
    <location>
        <begin position="301"/>
        <end position="404"/>
    </location>
</feature>
<proteinExistence type="predicted"/>
<dbReference type="RefSeq" id="WP_264280232.1">
    <property type="nucleotide sequence ID" value="NZ_CP107006.1"/>
</dbReference>
<dbReference type="Gene3D" id="3.40.50.10180">
    <property type="entry name" value="Glycerate kinase, MOFRL-like N-terminal domain"/>
    <property type="match status" value="1"/>
</dbReference>
<name>A0ABY6IX51_9BACT</name>
<protein>
    <submittedName>
        <fullName evidence="3">DUF4147 domain-containing protein</fullName>
    </submittedName>
</protein>
<dbReference type="InterPro" id="IPR038614">
    <property type="entry name" value="GK_N_sf"/>
</dbReference>
<evidence type="ECO:0000313" key="3">
    <source>
        <dbReference type="EMBL" id="UYQ91870.1"/>
    </source>
</evidence>
<organism evidence="3 4">
    <name type="scientific">Chitinophaga horti</name>
    <dbReference type="NCBI Taxonomy" id="2920382"/>
    <lineage>
        <taxon>Bacteria</taxon>
        <taxon>Pseudomonadati</taxon>
        <taxon>Bacteroidota</taxon>
        <taxon>Chitinophagia</taxon>
        <taxon>Chitinophagales</taxon>
        <taxon>Chitinophagaceae</taxon>
        <taxon>Chitinophaga</taxon>
    </lineage>
</organism>
<dbReference type="InterPro" id="IPR037035">
    <property type="entry name" value="GK-like_C_sf"/>
</dbReference>
<dbReference type="Proteomes" id="UP001162741">
    <property type="component" value="Chromosome"/>
</dbReference>
<accession>A0ABY6IX51</accession>
<sequence length="413" mass="43750">MHPAVSIFHAAIRAVQPSQIIPPCVRWQDGLYINDQPVPLNGRLFLIAAGKAAAAMALETEKIIGPQLTAGLVITKHEHGLPLQYCRLIEAGHPLPDEHSIQAGEAVKTMLTGLTANDVVILLLSGGASSLLADLPEGMTLQQLQAVFDQLIKSGAGIHEINTIRKHLSHLKGGGLANMTHPAQLYVLALSDVVGDQPDVIGSGPASPDTSSLEDAQEIAHRYELKDLPLHETPKPGDAIFQNIHYHLAGNNRMALNAAKQQAEQSGYHTSILTDTATGVVEDLCQQILQAAHQYKGPLPACLLMGGESTVIVTGNGKGGRNQQLALLAGQALPAHLTILCGGTDGTDGPTDAAGAMVNADIMKAATALGRDAQVYLANNDAYHFFEQTEGLIHTGPTQTNVMDIIIILIERH</sequence>
<dbReference type="Pfam" id="PF05161">
    <property type="entry name" value="MOFRL"/>
    <property type="match status" value="1"/>
</dbReference>